<protein>
    <submittedName>
        <fullName evidence="1">Uncharacterized protein</fullName>
    </submittedName>
</protein>
<reference evidence="1" key="1">
    <citation type="submission" date="2021-02" db="EMBL/GenBank/DDBJ databases">
        <authorList>
            <person name="Nowell W R."/>
        </authorList>
    </citation>
    <scope>NUCLEOTIDE SEQUENCE</scope>
</reference>
<dbReference type="Proteomes" id="UP000676336">
    <property type="component" value="Unassembled WGS sequence"/>
</dbReference>
<accession>A0A8S3KJL6</accession>
<sequence>PSITVDNRVTQRVSYEKYKRIGIRNGGIYFPTVQFELRIDPNQLANEQARNAVQHLLWKNKLKSRSSNRFAVYSKITKSYNEIFLANAFEYWLSFTSSNRSSIPS</sequence>
<name>A0A8S3KJL6_9BILA</name>
<dbReference type="AlphaFoldDB" id="A0A8S3KJL6"/>
<evidence type="ECO:0000313" key="1">
    <source>
        <dbReference type="EMBL" id="CAF5229972.1"/>
    </source>
</evidence>
<comment type="caution">
    <text evidence="1">The sequence shown here is derived from an EMBL/GenBank/DDBJ whole genome shotgun (WGS) entry which is preliminary data.</text>
</comment>
<organism evidence="1 2">
    <name type="scientific">Rotaria magnacalcarata</name>
    <dbReference type="NCBI Taxonomy" id="392030"/>
    <lineage>
        <taxon>Eukaryota</taxon>
        <taxon>Metazoa</taxon>
        <taxon>Spiralia</taxon>
        <taxon>Gnathifera</taxon>
        <taxon>Rotifera</taxon>
        <taxon>Eurotatoria</taxon>
        <taxon>Bdelloidea</taxon>
        <taxon>Philodinida</taxon>
        <taxon>Philodinidae</taxon>
        <taxon>Rotaria</taxon>
    </lineage>
</organism>
<dbReference type="EMBL" id="CAJOBI010373675">
    <property type="protein sequence ID" value="CAF5229972.1"/>
    <property type="molecule type" value="Genomic_DNA"/>
</dbReference>
<feature type="non-terminal residue" evidence="1">
    <location>
        <position position="1"/>
    </location>
</feature>
<evidence type="ECO:0000313" key="2">
    <source>
        <dbReference type="Proteomes" id="UP000676336"/>
    </source>
</evidence>
<gene>
    <name evidence="1" type="ORF">SMN809_LOCUS86892</name>
</gene>
<proteinExistence type="predicted"/>